<organism evidence="2 3">
    <name type="scientific">Acidilutibacter cellobiosedens</name>
    <dbReference type="NCBI Taxonomy" id="2507161"/>
    <lineage>
        <taxon>Bacteria</taxon>
        <taxon>Bacillati</taxon>
        <taxon>Bacillota</taxon>
        <taxon>Tissierellia</taxon>
        <taxon>Tissierellales</taxon>
        <taxon>Acidilutibacteraceae</taxon>
        <taxon>Acidilutibacter</taxon>
    </lineage>
</organism>
<dbReference type="EMBL" id="CP035282">
    <property type="protein sequence ID" value="QAT62843.1"/>
    <property type="molecule type" value="Genomic_DNA"/>
</dbReference>
<evidence type="ECO:0000313" key="2">
    <source>
        <dbReference type="EMBL" id="QAT62843.1"/>
    </source>
</evidence>
<sequence>MENNIISLDRYRNNTKEETKQIKQKKQKYSSYLEYKENEKEKIEFNKNEIECLLDLFNTRIEFYKELSKEIFKENNFEREELRYFQYSEWRFYNETINNIDKLKKLELIFKNKMETKYVMLHYKDVSFIDSEINFETLGVSDDTEQENMQKYKSINKKLDKILMGDGKPLIL</sequence>
<accession>A0A410QFJ4</accession>
<gene>
    <name evidence="2" type="ORF">EQM13_15335</name>
</gene>
<dbReference type="Proteomes" id="UP000287969">
    <property type="component" value="Chromosome"/>
</dbReference>
<keyword evidence="3" id="KW-1185">Reference proteome</keyword>
<proteinExistence type="predicted"/>
<dbReference type="AlphaFoldDB" id="A0A410QFJ4"/>
<name>A0A410QFJ4_9FIRM</name>
<evidence type="ECO:0000313" key="3">
    <source>
        <dbReference type="Proteomes" id="UP000287969"/>
    </source>
</evidence>
<feature type="coiled-coil region" evidence="1">
    <location>
        <begin position="8"/>
        <end position="56"/>
    </location>
</feature>
<dbReference type="RefSeq" id="WP_128753125.1">
    <property type="nucleotide sequence ID" value="NZ_CP035282.1"/>
</dbReference>
<dbReference type="KEGG" id="spoa:EQM13_15335"/>
<evidence type="ECO:0000256" key="1">
    <source>
        <dbReference type="SAM" id="Coils"/>
    </source>
</evidence>
<protein>
    <submittedName>
        <fullName evidence="2">Uncharacterized protein</fullName>
    </submittedName>
</protein>
<keyword evidence="1" id="KW-0175">Coiled coil</keyword>
<reference evidence="3" key="1">
    <citation type="submission" date="2019-01" db="EMBL/GenBank/DDBJ databases">
        <title>Draft genomes of a novel of Sporanaerobacter strains.</title>
        <authorList>
            <person name="Ma S."/>
        </authorList>
    </citation>
    <scope>NUCLEOTIDE SEQUENCE [LARGE SCALE GENOMIC DNA]</scope>
    <source>
        <strain evidence="3">NJN-17</strain>
    </source>
</reference>